<dbReference type="AlphaFoldDB" id="A0A9W7A180"/>
<protein>
    <submittedName>
        <fullName evidence="2">Uncharacterized protein</fullName>
    </submittedName>
</protein>
<evidence type="ECO:0000313" key="2">
    <source>
        <dbReference type="EMBL" id="GMH61646.1"/>
    </source>
</evidence>
<organism evidence="2 3">
    <name type="scientific">Triparma retinervis</name>
    <dbReference type="NCBI Taxonomy" id="2557542"/>
    <lineage>
        <taxon>Eukaryota</taxon>
        <taxon>Sar</taxon>
        <taxon>Stramenopiles</taxon>
        <taxon>Ochrophyta</taxon>
        <taxon>Bolidophyceae</taxon>
        <taxon>Parmales</taxon>
        <taxon>Triparmaceae</taxon>
        <taxon>Triparma</taxon>
    </lineage>
</organism>
<gene>
    <name evidence="2" type="ORF">TrRE_jg3991</name>
</gene>
<dbReference type="Proteomes" id="UP001165082">
    <property type="component" value="Unassembled WGS sequence"/>
</dbReference>
<sequence length="187" mass="20891">MATEGYDDEAKGSEVNNPMMSPQIHRRGTMLLNADGELDTTARSGTTQQHEDVDDEGGESDDESDNDSYFDSNERRRDPSDFAAEAKASRRLSVQEKGEKALGYLQDMLRNNAPVQSSNRRSVDWDAMPKSALEADIIAEEKRIAREEAEAGKQWYDKLDDITTVCPSLVGYLEDNNVSLDYAERAC</sequence>
<proteinExistence type="predicted"/>
<feature type="non-terminal residue" evidence="2">
    <location>
        <position position="1"/>
    </location>
</feature>
<comment type="caution">
    <text evidence="2">The sequence shown here is derived from an EMBL/GenBank/DDBJ whole genome shotgun (WGS) entry which is preliminary data.</text>
</comment>
<feature type="compositionally biased region" description="Acidic residues" evidence="1">
    <location>
        <begin position="52"/>
        <end position="68"/>
    </location>
</feature>
<keyword evidence="3" id="KW-1185">Reference proteome</keyword>
<feature type="region of interest" description="Disordered" evidence="1">
    <location>
        <begin position="1"/>
        <end position="97"/>
    </location>
</feature>
<evidence type="ECO:0000256" key="1">
    <source>
        <dbReference type="SAM" id="MobiDB-lite"/>
    </source>
</evidence>
<accession>A0A9W7A180</accession>
<dbReference type="EMBL" id="BRXZ01002416">
    <property type="protein sequence ID" value="GMH61646.1"/>
    <property type="molecule type" value="Genomic_DNA"/>
</dbReference>
<reference evidence="2" key="1">
    <citation type="submission" date="2022-07" db="EMBL/GenBank/DDBJ databases">
        <title>Genome analysis of Parmales, a sister group of diatoms, reveals the evolutionary specialization of diatoms from phago-mixotrophs to photoautotrophs.</title>
        <authorList>
            <person name="Ban H."/>
            <person name="Sato S."/>
            <person name="Yoshikawa S."/>
            <person name="Kazumasa Y."/>
            <person name="Nakamura Y."/>
            <person name="Ichinomiya M."/>
            <person name="Saitoh K."/>
            <person name="Sato N."/>
            <person name="Blanc-Mathieu R."/>
            <person name="Endo H."/>
            <person name="Kuwata A."/>
            <person name="Ogata H."/>
        </authorList>
    </citation>
    <scope>NUCLEOTIDE SEQUENCE</scope>
</reference>
<name>A0A9W7A180_9STRA</name>
<evidence type="ECO:0000313" key="3">
    <source>
        <dbReference type="Proteomes" id="UP001165082"/>
    </source>
</evidence>